<keyword evidence="7" id="KW-0028">Amino-acid biosynthesis</keyword>
<sequence length="157" mass="17500">MNYKERRQLIYELIQTNKIETQEQLLLLLQAHGANATQATISRDIRALHISKVPDDDGRSYYVKAPSAAVNRERQLKDAIRERVATVTAVQFTVVIQTSMKLTYAPILAGLIDDIDNDDVVGTIAGTDTLLVILKDAEAAASFADWAQAIVKERKIY</sequence>
<dbReference type="Gene3D" id="1.10.10.10">
    <property type="entry name" value="Winged helix-like DNA-binding domain superfamily/Winged helix DNA-binding domain"/>
    <property type="match status" value="1"/>
</dbReference>
<dbReference type="Gene3D" id="3.30.1360.40">
    <property type="match status" value="1"/>
</dbReference>
<protein>
    <recommendedName>
        <fullName evidence="7">Arginine repressor</fullName>
    </recommendedName>
</protein>
<evidence type="ECO:0000256" key="7">
    <source>
        <dbReference type="HAMAP-Rule" id="MF_00173"/>
    </source>
</evidence>
<dbReference type="HAMAP" id="MF_00173">
    <property type="entry name" value="Arg_repressor"/>
    <property type="match status" value="1"/>
</dbReference>
<keyword evidence="3 7" id="KW-0963">Cytoplasm</keyword>
<organism evidence="11 12">
    <name type="scientific">Lactobacillus delbrueckii</name>
    <dbReference type="NCBI Taxonomy" id="1584"/>
    <lineage>
        <taxon>Bacteria</taxon>
        <taxon>Bacillati</taxon>
        <taxon>Bacillota</taxon>
        <taxon>Bacilli</taxon>
        <taxon>Lactobacillales</taxon>
        <taxon>Lactobacillaceae</taxon>
        <taxon>Lactobacillus</taxon>
    </lineage>
</organism>
<evidence type="ECO:0000313" key="12">
    <source>
        <dbReference type="Proteomes" id="UP000292818"/>
    </source>
</evidence>
<dbReference type="InterPro" id="IPR020900">
    <property type="entry name" value="Arg_repress_DNA-bd"/>
</dbReference>
<evidence type="ECO:0000313" key="10">
    <source>
        <dbReference type="EMBL" id="MDA3783302.1"/>
    </source>
</evidence>
<dbReference type="GO" id="GO:0003677">
    <property type="term" value="F:DNA binding"/>
    <property type="evidence" value="ECO:0007669"/>
    <property type="project" value="UniProtKB-KW"/>
</dbReference>
<accession>A0A2I1SL18</accession>
<comment type="caution">
    <text evidence="11">The sequence shown here is derived from an EMBL/GenBank/DDBJ whole genome shotgun (WGS) entry which is preliminary data.</text>
</comment>
<evidence type="ECO:0000313" key="13">
    <source>
        <dbReference type="Proteomes" id="UP001213083"/>
    </source>
</evidence>
<dbReference type="InterPro" id="IPR036388">
    <property type="entry name" value="WH-like_DNA-bd_sf"/>
</dbReference>
<reference evidence="11 12" key="1">
    <citation type="submission" date="2019-01" db="EMBL/GenBank/DDBJ databases">
        <title>Colonization of the human gut by bovine bacteria present in Parmesan cheese.</title>
        <authorList>
            <person name="Lugli G.A."/>
            <person name="Milani C."/>
        </authorList>
    </citation>
    <scope>NUCLEOTIDE SEQUENCE [LARGE SCALE GENOMIC DNA]</scope>
    <source>
        <strain evidence="11 12">LDELB18P1</strain>
    </source>
</reference>
<evidence type="ECO:0000256" key="4">
    <source>
        <dbReference type="ARBA" id="ARBA00023015"/>
    </source>
</evidence>
<keyword evidence="7" id="KW-0678">Repressor</keyword>
<dbReference type="EMBL" id="JAQIEV010000059">
    <property type="protein sequence ID" value="MDA3783302.1"/>
    <property type="molecule type" value="Genomic_DNA"/>
</dbReference>
<dbReference type="GO" id="GO:0003700">
    <property type="term" value="F:DNA-binding transcription factor activity"/>
    <property type="evidence" value="ECO:0007669"/>
    <property type="project" value="UniProtKB-UniRule"/>
</dbReference>
<dbReference type="GeneID" id="69668783"/>
<name>A0A2I1SL18_9LACO</name>
<comment type="similarity">
    <text evidence="2 7">Belongs to the ArgR family.</text>
</comment>
<dbReference type="Pfam" id="PF01316">
    <property type="entry name" value="Arg_repressor"/>
    <property type="match status" value="1"/>
</dbReference>
<dbReference type="InterPro" id="IPR001669">
    <property type="entry name" value="Arg_repress"/>
</dbReference>
<dbReference type="OMA" id="MIYKIFS"/>
<proteinExistence type="inferred from homology"/>
<dbReference type="GO" id="GO:0005737">
    <property type="term" value="C:cytoplasm"/>
    <property type="evidence" value="ECO:0007669"/>
    <property type="project" value="UniProtKB-SubCell"/>
</dbReference>
<keyword evidence="6 7" id="KW-0804">Transcription</keyword>
<dbReference type="UniPathway" id="UPA00068"/>
<gene>
    <name evidence="7" type="primary">argR</name>
    <name evidence="11" type="ORF">LDELB18P1_0705</name>
    <name evidence="10" type="ORF">PF593_09350</name>
</gene>
<evidence type="ECO:0000256" key="1">
    <source>
        <dbReference type="ARBA" id="ARBA00004496"/>
    </source>
</evidence>
<comment type="subcellular location">
    <subcellularLocation>
        <location evidence="1 7">Cytoplasm</location>
    </subcellularLocation>
</comment>
<dbReference type="InterPro" id="IPR036390">
    <property type="entry name" value="WH_DNA-bd_sf"/>
</dbReference>
<dbReference type="InterPro" id="IPR036251">
    <property type="entry name" value="Arg_repress_C_sf"/>
</dbReference>
<dbReference type="SUPFAM" id="SSF46785">
    <property type="entry name" value="Winged helix' DNA-binding domain"/>
    <property type="match status" value="1"/>
</dbReference>
<dbReference type="GO" id="GO:0006526">
    <property type="term" value="P:L-arginine biosynthetic process"/>
    <property type="evidence" value="ECO:0007669"/>
    <property type="project" value="UniProtKB-UniPathway"/>
</dbReference>
<evidence type="ECO:0000259" key="8">
    <source>
        <dbReference type="Pfam" id="PF01316"/>
    </source>
</evidence>
<comment type="pathway">
    <text evidence="7">Amino-acid biosynthesis; L-arginine biosynthesis [regulation].</text>
</comment>
<dbReference type="SUPFAM" id="SSF55252">
    <property type="entry name" value="C-terminal domain of arginine repressor"/>
    <property type="match status" value="1"/>
</dbReference>
<keyword evidence="7" id="KW-0055">Arginine biosynthesis</keyword>
<reference evidence="10 13" key="2">
    <citation type="submission" date="2023-01" db="EMBL/GenBank/DDBJ databases">
        <title>Sequencing of the bacterial strains from artisanal fermented milk Matsoni.</title>
        <authorList>
            <person name="Rozman V."/>
            <person name="Accetto T."/>
            <person name="Bogovic Matijasic B."/>
        </authorList>
    </citation>
    <scope>NUCLEOTIDE SEQUENCE [LARGE SCALE GENOMIC DNA]</scope>
    <source>
        <strain evidence="13">lbl143</strain>
        <strain evidence="10">Lbl143</strain>
    </source>
</reference>
<dbReference type="InterPro" id="IPR020899">
    <property type="entry name" value="Arg_repress_C"/>
</dbReference>
<dbReference type="PRINTS" id="PR01467">
    <property type="entry name" value="ARGREPRESSOR"/>
</dbReference>
<dbReference type="EMBL" id="SETJ01000023">
    <property type="protein sequence ID" value="RZM16815.1"/>
    <property type="molecule type" value="Genomic_DNA"/>
</dbReference>
<dbReference type="GO" id="GO:1900079">
    <property type="term" value="P:regulation of arginine biosynthetic process"/>
    <property type="evidence" value="ECO:0007669"/>
    <property type="project" value="UniProtKB-UniRule"/>
</dbReference>
<keyword evidence="5 7" id="KW-0238">DNA-binding</keyword>
<dbReference type="GO" id="GO:0034618">
    <property type="term" value="F:arginine binding"/>
    <property type="evidence" value="ECO:0007669"/>
    <property type="project" value="InterPro"/>
</dbReference>
<dbReference type="RefSeq" id="WP_002879191.1">
    <property type="nucleotide sequence ID" value="NZ_BNHT01000012.1"/>
</dbReference>
<evidence type="ECO:0000256" key="5">
    <source>
        <dbReference type="ARBA" id="ARBA00023125"/>
    </source>
</evidence>
<comment type="function">
    <text evidence="7">Regulates arginine biosynthesis genes.</text>
</comment>
<dbReference type="GO" id="GO:0051259">
    <property type="term" value="P:protein complex oligomerization"/>
    <property type="evidence" value="ECO:0007669"/>
    <property type="project" value="InterPro"/>
</dbReference>
<evidence type="ECO:0000256" key="2">
    <source>
        <dbReference type="ARBA" id="ARBA00008316"/>
    </source>
</evidence>
<evidence type="ECO:0000313" key="11">
    <source>
        <dbReference type="EMBL" id="RZM16815.1"/>
    </source>
</evidence>
<feature type="domain" description="Arginine repressor DNA-binding" evidence="8">
    <location>
        <begin position="1"/>
        <end position="63"/>
    </location>
</feature>
<evidence type="ECO:0000256" key="3">
    <source>
        <dbReference type="ARBA" id="ARBA00022490"/>
    </source>
</evidence>
<feature type="domain" description="Arginine repressor C-terminal" evidence="9">
    <location>
        <begin position="81"/>
        <end position="146"/>
    </location>
</feature>
<dbReference type="PANTHER" id="PTHR34471">
    <property type="entry name" value="ARGININE REPRESSOR"/>
    <property type="match status" value="1"/>
</dbReference>
<dbReference type="SMR" id="A0A2I1SL18"/>
<dbReference type="PANTHER" id="PTHR34471:SF1">
    <property type="entry name" value="ARGININE REPRESSOR"/>
    <property type="match status" value="1"/>
</dbReference>
<evidence type="ECO:0000259" key="9">
    <source>
        <dbReference type="Pfam" id="PF02863"/>
    </source>
</evidence>
<dbReference type="AlphaFoldDB" id="A0A2I1SL18"/>
<dbReference type="Proteomes" id="UP000292818">
    <property type="component" value="Unassembled WGS sequence"/>
</dbReference>
<dbReference type="Proteomes" id="UP001213083">
    <property type="component" value="Unassembled WGS sequence"/>
</dbReference>
<keyword evidence="4 7" id="KW-0805">Transcription regulation</keyword>
<evidence type="ECO:0000256" key="6">
    <source>
        <dbReference type="ARBA" id="ARBA00023163"/>
    </source>
</evidence>
<dbReference type="Pfam" id="PF02863">
    <property type="entry name" value="Arg_repressor_C"/>
    <property type="match status" value="1"/>
</dbReference>